<reference evidence="1 2" key="1">
    <citation type="submission" date="2011-03" db="EMBL/GenBank/DDBJ databases">
        <title>Deep-sequencing identification of multiple resistance mechanism for the high antibiotic-resistance strain Streptococcus suis R61.</title>
        <authorList>
            <person name="Hu P."/>
            <person name="Yang M."/>
            <person name="Jin M."/>
            <person name="Xiao J."/>
        </authorList>
    </citation>
    <scope>NUCLEOTIDE SEQUENCE [LARGE SCALE GENOMIC DNA]</scope>
    <source>
        <strain evidence="1 2">R61</strain>
    </source>
</reference>
<dbReference type="EMBL" id="AEYY01000011">
    <property type="protein sequence ID" value="EHC03491.1"/>
    <property type="molecule type" value="Genomic_DNA"/>
</dbReference>
<gene>
    <name evidence="1" type="ORF">SSUR61_0486</name>
</gene>
<name>A0AA87FA74_STRSU</name>
<accession>A0AA87FA74</accession>
<sequence>MTGDFLIAGIYAFIAYRNLHFAYKVTKFIRLVEKQTKK</sequence>
<protein>
    <submittedName>
        <fullName evidence="1">ABC-type multidrug transport system, ATPase and permease component</fullName>
    </submittedName>
</protein>
<evidence type="ECO:0000313" key="2">
    <source>
        <dbReference type="Proteomes" id="UP000004014"/>
    </source>
</evidence>
<dbReference type="InterPro" id="IPR021690">
    <property type="entry name" value="DUF3272"/>
</dbReference>
<dbReference type="Proteomes" id="UP000004014">
    <property type="component" value="Unassembled WGS sequence"/>
</dbReference>
<evidence type="ECO:0000313" key="1">
    <source>
        <dbReference type="EMBL" id="EHC03491.1"/>
    </source>
</evidence>
<proteinExistence type="predicted"/>
<organism evidence="1 2">
    <name type="scientific">Streptococcus suis R61</name>
    <dbReference type="NCBI Taxonomy" id="996306"/>
    <lineage>
        <taxon>Bacteria</taxon>
        <taxon>Bacillati</taxon>
        <taxon>Bacillota</taxon>
        <taxon>Bacilli</taxon>
        <taxon>Lactobacillales</taxon>
        <taxon>Streptococcaceae</taxon>
        <taxon>Streptococcus</taxon>
    </lineage>
</organism>
<dbReference type="Pfam" id="PF11676">
    <property type="entry name" value="DUF3272"/>
    <property type="match status" value="1"/>
</dbReference>
<dbReference type="AlphaFoldDB" id="A0AA87FA74"/>
<comment type="caution">
    <text evidence="1">The sequence shown here is derived from an EMBL/GenBank/DDBJ whole genome shotgun (WGS) entry which is preliminary data.</text>
</comment>